<dbReference type="Gene3D" id="3.20.20.140">
    <property type="entry name" value="Metal-dependent hydrolases"/>
    <property type="match status" value="1"/>
</dbReference>
<dbReference type="InterPro" id="IPR004013">
    <property type="entry name" value="PHP_dom"/>
</dbReference>
<dbReference type="RefSeq" id="WP_264851463.1">
    <property type="nucleotide sequence ID" value="NZ_BRXR01000001.1"/>
</dbReference>
<feature type="domain" description="Polymerase/histidinol phosphatase N-terminal" evidence="1">
    <location>
        <begin position="5"/>
        <end position="70"/>
    </location>
</feature>
<keyword evidence="3" id="KW-1185">Reference proteome</keyword>
<dbReference type="SMART" id="SM00481">
    <property type="entry name" value="POLIIIAc"/>
    <property type="match status" value="1"/>
</dbReference>
<gene>
    <name evidence="2" type="ORF">bsdE14_35640</name>
</gene>
<accession>A0ABQ5NAM9</accession>
<dbReference type="Gene3D" id="1.10.150.650">
    <property type="match status" value="1"/>
</dbReference>
<name>A0ABQ5NAM9_9CLOT</name>
<dbReference type="CDD" id="cd07438">
    <property type="entry name" value="PHP_HisPPase_AMP"/>
    <property type="match status" value="1"/>
</dbReference>
<protein>
    <submittedName>
        <fullName evidence="2">Phosphatase</fullName>
    </submittedName>
</protein>
<dbReference type="PANTHER" id="PTHR42924:SF3">
    <property type="entry name" value="POLYMERASE_HISTIDINOL PHOSPHATASE N-TERMINAL DOMAIN-CONTAINING PROTEIN"/>
    <property type="match status" value="1"/>
</dbReference>
<reference evidence="2 3" key="1">
    <citation type="journal article" date="2024" name="Int. J. Syst. Evol. Microbiol.">
        <title>Clostridium omnivorum sp. nov., isolated from anoxic soil under the treatment of reductive soil disinfestation.</title>
        <authorList>
            <person name="Ueki A."/>
            <person name="Tonouchi A."/>
            <person name="Kaku N."/>
            <person name="Honma S."/>
            <person name="Ueki K."/>
        </authorList>
    </citation>
    <scope>NUCLEOTIDE SEQUENCE [LARGE SCALE GENOMIC DNA]</scope>
    <source>
        <strain evidence="2 3">E14</strain>
    </source>
</reference>
<dbReference type="Proteomes" id="UP001208567">
    <property type="component" value="Unassembled WGS sequence"/>
</dbReference>
<dbReference type="Pfam" id="PF02811">
    <property type="entry name" value="PHP"/>
    <property type="match status" value="1"/>
</dbReference>
<sequence length="277" mass="31062">MFFKGDFHLHTNASDGKLSPQELVHLARERHVDIMAVTDHDTISSVEAAIEEGVICNISVIPGIELSTTHNGESVHVLGYFKDNSYKSQDFKKVLTDMINYRIYRGEKIVDNLKHYFGIEINYKDIIQNAKGVIARPHIAKAIVDAGYPYSYEHIFKNIINEDSPAYVPKKNLSVEEGISLLKSVNALAVLAHPVLLRKNSIRELLNYDFDGVEAIYHSNSIEQTAMLKAIAAEYNKIITGGSDFHGISERDNGHGDLGCVFLSNNDIETFLDRLKK</sequence>
<dbReference type="EMBL" id="BRXR01000001">
    <property type="protein sequence ID" value="GLC32154.1"/>
    <property type="molecule type" value="Genomic_DNA"/>
</dbReference>
<evidence type="ECO:0000313" key="2">
    <source>
        <dbReference type="EMBL" id="GLC32154.1"/>
    </source>
</evidence>
<evidence type="ECO:0000259" key="1">
    <source>
        <dbReference type="SMART" id="SM00481"/>
    </source>
</evidence>
<dbReference type="InterPro" id="IPR003141">
    <property type="entry name" value="Pol/His_phosphatase_N"/>
</dbReference>
<dbReference type="InterPro" id="IPR016195">
    <property type="entry name" value="Pol/histidinol_Pase-like"/>
</dbReference>
<comment type="caution">
    <text evidence="2">The sequence shown here is derived from an EMBL/GenBank/DDBJ whole genome shotgun (WGS) entry which is preliminary data.</text>
</comment>
<organism evidence="2 3">
    <name type="scientific">Clostridium omnivorum</name>
    <dbReference type="NCBI Taxonomy" id="1604902"/>
    <lineage>
        <taxon>Bacteria</taxon>
        <taxon>Bacillati</taxon>
        <taxon>Bacillota</taxon>
        <taxon>Clostridia</taxon>
        <taxon>Eubacteriales</taxon>
        <taxon>Clostridiaceae</taxon>
        <taxon>Clostridium</taxon>
    </lineage>
</organism>
<proteinExistence type="predicted"/>
<dbReference type="SUPFAM" id="SSF89550">
    <property type="entry name" value="PHP domain-like"/>
    <property type="match status" value="1"/>
</dbReference>
<dbReference type="InterPro" id="IPR052018">
    <property type="entry name" value="PHP_domain"/>
</dbReference>
<evidence type="ECO:0000313" key="3">
    <source>
        <dbReference type="Proteomes" id="UP001208567"/>
    </source>
</evidence>
<dbReference type="PANTHER" id="PTHR42924">
    <property type="entry name" value="EXONUCLEASE"/>
    <property type="match status" value="1"/>
</dbReference>